<dbReference type="InterPro" id="IPR027417">
    <property type="entry name" value="P-loop_NTPase"/>
</dbReference>
<organism evidence="7 8">
    <name type="scientific">Bradyrhizobium jicamae</name>
    <dbReference type="NCBI Taxonomy" id="280332"/>
    <lineage>
        <taxon>Bacteria</taxon>
        <taxon>Pseudomonadati</taxon>
        <taxon>Pseudomonadota</taxon>
        <taxon>Alphaproteobacteria</taxon>
        <taxon>Hyphomicrobiales</taxon>
        <taxon>Nitrobacteraceae</taxon>
        <taxon>Bradyrhizobium</taxon>
    </lineage>
</organism>
<dbReference type="GO" id="GO:0015192">
    <property type="term" value="F:L-phenylalanine transmembrane transporter activity"/>
    <property type="evidence" value="ECO:0007669"/>
    <property type="project" value="TreeGrafter"/>
</dbReference>
<dbReference type="OrthoDB" id="9806149at2"/>
<dbReference type="GO" id="GO:0005304">
    <property type="term" value="F:L-valine transmembrane transporter activity"/>
    <property type="evidence" value="ECO:0007669"/>
    <property type="project" value="TreeGrafter"/>
</dbReference>
<dbReference type="InterPro" id="IPR017871">
    <property type="entry name" value="ABC_transporter-like_CS"/>
</dbReference>
<dbReference type="PROSITE" id="PS00211">
    <property type="entry name" value="ABC_TRANSPORTER_1"/>
    <property type="match status" value="1"/>
</dbReference>
<evidence type="ECO:0000256" key="4">
    <source>
        <dbReference type="ARBA" id="ARBA00022840"/>
    </source>
</evidence>
<dbReference type="PROSITE" id="PS50893">
    <property type="entry name" value="ABC_TRANSPORTER_2"/>
    <property type="match status" value="1"/>
</dbReference>
<dbReference type="PANTHER" id="PTHR45772:SF7">
    <property type="entry name" value="AMINO ACID ABC TRANSPORTER ATP-BINDING PROTEIN"/>
    <property type="match status" value="1"/>
</dbReference>
<dbReference type="GO" id="GO:0005524">
    <property type="term" value="F:ATP binding"/>
    <property type="evidence" value="ECO:0007669"/>
    <property type="project" value="UniProtKB-KW"/>
</dbReference>
<dbReference type="InterPro" id="IPR003439">
    <property type="entry name" value="ABC_transporter-like_ATP-bd"/>
</dbReference>
<dbReference type="SMART" id="SM00382">
    <property type="entry name" value="AAA"/>
    <property type="match status" value="1"/>
</dbReference>
<dbReference type="Pfam" id="PF12399">
    <property type="entry name" value="BCA_ABC_TP_C"/>
    <property type="match status" value="1"/>
</dbReference>
<dbReference type="GO" id="GO:0005886">
    <property type="term" value="C:plasma membrane"/>
    <property type="evidence" value="ECO:0007669"/>
    <property type="project" value="TreeGrafter"/>
</dbReference>
<feature type="domain" description="ABC transporter" evidence="6">
    <location>
        <begin position="8"/>
        <end position="249"/>
    </location>
</feature>
<dbReference type="PANTHER" id="PTHR45772">
    <property type="entry name" value="CONSERVED COMPONENT OF ABC TRANSPORTER FOR NATURAL AMINO ACIDS-RELATED"/>
    <property type="match status" value="1"/>
</dbReference>
<evidence type="ECO:0000259" key="6">
    <source>
        <dbReference type="PROSITE" id="PS50893"/>
    </source>
</evidence>
<dbReference type="STRING" id="280332.CQ12_07320"/>
<dbReference type="InterPro" id="IPR032823">
    <property type="entry name" value="BCA_ABC_TP_C"/>
</dbReference>
<dbReference type="RefSeq" id="WP_057833513.1">
    <property type="nucleotide sequence ID" value="NZ_LLXZ01000004.1"/>
</dbReference>
<keyword evidence="4 7" id="KW-0067">ATP-binding</keyword>
<accession>A0A0R3MBA7</accession>
<keyword evidence="3" id="KW-0547">Nucleotide-binding</keyword>
<evidence type="ECO:0000256" key="1">
    <source>
        <dbReference type="ARBA" id="ARBA00005417"/>
    </source>
</evidence>
<evidence type="ECO:0000313" key="8">
    <source>
        <dbReference type="Proteomes" id="UP000050863"/>
    </source>
</evidence>
<evidence type="ECO:0000256" key="2">
    <source>
        <dbReference type="ARBA" id="ARBA00022448"/>
    </source>
</evidence>
<keyword evidence="8" id="KW-1185">Reference proteome</keyword>
<dbReference type="InterPro" id="IPR003593">
    <property type="entry name" value="AAA+_ATPase"/>
</dbReference>
<dbReference type="GO" id="GO:1903805">
    <property type="term" value="P:L-valine import across plasma membrane"/>
    <property type="evidence" value="ECO:0007669"/>
    <property type="project" value="TreeGrafter"/>
</dbReference>
<evidence type="ECO:0000256" key="3">
    <source>
        <dbReference type="ARBA" id="ARBA00022741"/>
    </source>
</evidence>
<sequence length="263" mass="28706">MSMVPTLLKVEALSKSYGGVHAVRAVSFELRAGEILALIGPNGAGKSTCFDMLNGQNTPDSGRITLLGEDTIGRKPRAIWRLGVGRTFQITATFPTMTVRENVQVALVSYGRQLFNLWGSTAKFARDEAGRLLDLVGMGGYAERPCGELAYGDLKRLELAIALANQPRLLLMDEPTAGMAPRERIELMRLTARIAREQSIGVLFTEHDMDVVFEHADRILVLNRGSLIAEGSPEEVRGNPQVRAIYLGEGLVYDARHREGAGA</sequence>
<dbReference type="GO" id="GO:0015188">
    <property type="term" value="F:L-isoleucine transmembrane transporter activity"/>
    <property type="evidence" value="ECO:0007669"/>
    <property type="project" value="TreeGrafter"/>
</dbReference>
<evidence type="ECO:0000313" key="7">
    <source>
        <dbReference type="EMBL" id="KRR15085.1"/>
    </source>
</evidence>
<protein>
    <submittedName>
        <fullName evidence="7">ABC transporter ATP-binding protein</fullName>
    </submittedName>
</protein>
<comment type="similarity">
    <text evidence="1">Belongs to the ABC transporter superfamily.</text>
</comment>
<comment type="caution">
    <text evidence="7">The sequence shown here is derived from an EMBL/GenBank/DDBJ whole genome shotgun (WGS) entry which is preliminary data.</text>
</comment>
<dbReference type="SUPFAM" id="SSF52540">
    <property type="entry name" value="P-loop containing nucleoside triphosphate hydrolases"/>
    <property type="match status" value="1"/>
</dbReference>
<dbReference type="Proteomes" id="UP000050863">
    <property type="component" value="Unassembled WGS sequence"/>
</dbReference>
<dbReference type="EMBL" id="LLXZ01000004">
    <property type="protein sequence ID" value="KRR15085.1"/>
    <property type="molecule type" value="Genomic_DNA"/>
</dbReference>
<dbReference type="GO" id="GO:0016887">
    <property type="term" value="F:ATP hydrolysis activity"/>
    <property type="evidence" value="ECO:0007669"/>
    <property type="project" value="InterPro"/>
</dbReference>
<evidence type="ECO:0000256" key="5">
    <source>
        <dbReference type="ARBA" id="ARBA00024722"/>
    </source>
</evidence>
<dbReference type="CDD" id="cd03219">
    <property type="entry name" value="ABC_Mj1267_LivG_branched"/>
    <property type="match status" value="1"/>
</dbReference>
<dbReference type="InterPro" id="IPR051120">
    <property type="entry name" value="ABC_AA/LPS_Transport"/>
</dbReference>
<dbReference type="GO" id="GO:0015808">
    <property type="term" value="P:L-alanine transport"/>
    <property type="evidence" value="ECO:0007669"/>
    <property type="project" value="TreeGrafter"/>
</dbReference>
<dbReference type="Gene3D" id="3.40.50.300">
    <property type="entry name" value="P-loop containing nucleotide triphosphate hydrolases"/>
    <property type="match status" value="1"/>
</dbReference>
<comment type="function">
    <text evidence="5">Involved in beta-(1--&gt;2)glucan export. Transmembrane domains (TMD) form a pore in the inner membrane and the ATP-binding domain (NBD) is responsible for energy generation.</text>
</comment>
<dbReference type="GO" id="GO:0042941">
    <property type="term" value="P:D-alanine transmembrane transport"/>
    <property type="evidence" value="ECO:0007669"/>
    <property type="project" value="TreeGrafter"/>
</dbReference>
<reference evidence="7 8" key="1">
    <citation type="submission" date="2014-03" db="EMBL/GenBank/DDBJ databases">
        <title>Bradyrhizobium valentinum sp. nov., isolated from effective nodules of Lupinus mariae-josephae, a lupine endemic of basic-lime soils in Eastern Spain.</title>
        <authorList>
            <person name="Duran D."/>
            <person name="Rey L."/>
            <person name="Navarro A."/>
            <person name="Busquets A."/>
            <person name="Imperial J."/>
            <person name="Ruiz-Argueso T."/>
        </authorList>
    </citation>
    <scope>NUCLEOTIDE SEQUENCE [LARGE SCALE GENOMIC DNA]</scope>
    <source>
        <strain evidence="7 8">PAC68</strain>
    </source>
</reference>
<name>A0A0R3MBA7_9BRAD</name>
<keyword evidence="2" id="KW-0813">Transport</keyword>
<dbReference type="Pfam" id="PF00005">
    <property type="entry name" value="ABC_tran"/>
    <property type="match status" value="1"/>
</dbReference>
<gene>
    <name evidence="7" type="ORF">CQ12_07320</name>
</gene>
<dbReference type="AlphaFoldDB" id="A0A0R3MBA7"/>
<dbReference type="GO" id="GO:1903806">
    <property type="term" value="P:L-isoleucine import across plasma membrane"/>
    <property type="evidence" value="ECO:0007669"/>
    <property type="project" value="TreeGrafter"/>
</dbReference>
<proteinExistence type="inferred from homology"/>